<dbReference type="InterPro" id="IPR014730">
    <property type="entry name" value="ETF_a/b_N"/>
</dbReference>
<dbReference type="RefSeq" id="WP_053192318.1">
    <property type="nucleotide sequence ID" value="NZ_KQ948988.1"/>
</dbReference>
<dbReference type="eggNOG" id="COG2025">
    <property type="taxonomic scope" value="Bacteria"/>
</dbReference>
<evidence type="ECO:0000256" key="1">
    <source>
        <dbReference type="ARBA" id="ARBA00005817"/>
    </source>
</evidence>
<gene>
    <name evidence="10" type="ORF">ADK37_26845</name>
</gene>
<dbReference type="InterPro" id="IPR001308">
    <property type="entry name" value="ETF_a/FixB"/>
</dbReference>
<dbReference type="Pfam" id="PF01012">
    <property type="entry name" value="ETF"/>
    <property type="match status" value="1"/>
</dbReference>
<feature type="binding site" evidence="8">
    <location>
        <position position="284"/>
    </location>
    <ligand>
        <name>FAD</name>
        <dbReference type="ChEBI" id="CHEBI:57692"/>
    </ligand>
</feature>
<dbReference type="GO" id="GO:0050660">
    <property type="term" value="F:flavin adenine dinucleotide binding"/>
    <property type="evidence" value="ECO:0007669"/>
    <property type="project" value="InterPro"/>
</dbReference>
<dbReference type="OrthoDB" id="9770286at2"/>
<evidence type="ECO:0000256" key="4">
    <source>
        <dbReference type="ARBA" id="ARBA00022630"/>
    </source>
</evidence>
<dbReference type="PROSITE" id="PS00696">
    <property type="entry name" value="ETF_ALPHA"/>
    <property type="match status" value="1"/>
</dbReference>
<dbReference type="GO" id="GO:0033539">
    <property type="term" value="P:fatty acid beta-oxidation using acyl-CoA dehydrogenase"/>
    <property type="evidence" value="ECO:0007669"/>
    <property type="project" value="TreeGrafter"/>
</dbReference>
<dbReference type="PATRIC" id="fig|67356.5.peg.5752"/>
<feature type="binding site" evidence="8">
    <location>
        <begin position="263"/>
        <end position="270"/>
    </location>
    <ligand>
        <name>FAD</name>
        <dbReference type="ChEBI" id="CHEBI:57692"/>
    </ligand>
</feature>
<dbReference type="SUPFAM" id="SSF52402">
    <property type="entry name" value="Adenine nucleotide alpha hydrolases-like"/>
    <property type="match status" value="1"/>
</dbReference>
<dbReference type="PANTHER" id="PTHR43153">
    <property type="entry name" value="ELECTRON TRANSFER FLAVOPROTEIN ALPHA"/>
    <property type="match status" value="1"/>
</dbReference>
<dbReference type="GO" id="GO:0009055">
    <property type="term" value="F:electron transfer activity"/>
    <property type="evidence" value="ECO:0007669"/>
    <property type="project" value="InterPro"/>
</dbReference>
<evidence type="ECO:0000256" key="3">
    <source>
        <dbReference type="ARBA" id="ARBA00022448"/>
    </source>
</evidence>
<accession>A0A0L8L2Z5</accession>
<comment type="subunit">
    <text evidence="2">Heterodimer of an alpha and a beta subunit.</text>
</comment>
<name>A0A0L8L2Z5_9ACTN</name>
<dbReference type="SMART" id="SM00893">
    <property type="entry name" value="ETF"/>
    <property type="match status" value="1"/>
</dbReference>
<keyword evidence="5 8" id="KW-0274">FAD</keyword>
<comment type="function">
    <text evidence="7">The electron transfer flavoprotein serves as a specific electron acceptor for other dehydrogenases. It transfers the electrons to the main respiratory chain via ETF-ubiquinone oxidoreductase (ETF dehydrogenase).</text>
</comment>
<dbReference type="PIRSF" id="PIRSF000089">
    <property type="entry name" value="Electra_flavoP_a"/>
    <property type="match status" value="1"/>
</dbReference>
<dbReference type="FunFam" id="3.40.50.1220:FF:000001">
    <property type="entry name" value="Electron transfer flavoprotein, alpha subunit"/>
    <property type="match status" value="1"/>
</dbReference>
<feature type="binding site" evidence="8">
    <location>
        <position position="207"/>
    </location>
    <ligand>
        <name>FAD</name>
        <dbReference type="ChEBI" id="CHEBI:57692"/>
    </ligand>
</feature>
<comment type="cofactor">
    <cofactor evidence="8">
        <name>FAD</name>
        <dbReference type="ChEBI" id="CHEBI:57692"/>
    </cofactor>
    <text evidence="8">Binds 1 FAD per dimer.</text>
</comment>
<reference evidence="11" key="1">
    <citation type="submission" date="2015-07" db="EMBL/GenBank/DDBJ databases">
        <authorList>
            <person name="Ju K.-S."/>
            <person name="Doroghazi J.R."/>
            <person name="Metcalf W.W."/>
        </authorList>
    </citation>
    <scope>NUCLEOTIDE SEQUENCE [LARGE SCALE GENOMIC DNA]</scope>
    <source>
        <strain evidence="11">NRRL 2290</strain>
    </source>
</reference>
<evidence type="ECO:0000313" key="11">
    <source>
        <dbReference type="Proteomes" id="UP000037251"/>
    </source>
</evidence>
<keyword evidence="3" id="KW-0813">Transport</keyword>
<dbReference type="InterPro" id="IPR014729">
    <property type="entry name" value="Rossmann-like_a/b/a_fold"/>
</dbReference>
<feature type="domain" description="Electron transfer flavoprotein alpha/beta-subunit N-terminal" evidence="9">
    <location>
        <begin position="4"/>
        <end position="184"/>
    </location>
</feature>
<keyword evidence="4" id="KW-0285">Flavoprotein</keyword>
<dbReference type="Proteomes" id="UP000037251">
    <property type="component" value="Unassembled WGS sequence"/>
</dbReference>
<comment type="caution">
    <text evidence="10">The sequence shown here is derived from an EMBL/GenBank/DDBJ whole genome shotgun (WGS) entry which is preliminary data.</text>
</comment>
<dbReference type="InterPro" id="IPR029035">
    <property type="entry name" value="DHS-like_NAD/FAD-binding_dom"/>
</dbReference>
<protein>
    <submittedName>
        <fullName evidence="10">Electron transfer flavoprotein subunit alpha</fullName>
    </submittedName>
</protein>
<sequence length="321" mass="32550">MPDVLVLVDHDGHHVNKSTYELLAAARRLGDPAALVVGTPGTAARLGESLARHGATGVLAAESAEAAEFLLTPAVDALELAVRETAASAVLVSATTDGREVAARLAARLDAGLLIDAVDLDASGVVTQIVFGGSYTVRSQVTHGIPVITVRPGSFEPAEHPGTAVERTLTLPAVDPAASARVTDRRAAPAGDRPGLTEAAVVVSGGRGVAGAEGFEVVEELADAMGGAVGASRAAVDAGYYPHQFQVGQTGASVSPRLYVALGISGAIQHLAGMQTSKTIVAVNKDPEAPILDLADYAVVGDLFAVAPQLTREVAARRAVG</sequence>
<evidence type="ECO:0000259" key="9">
    <source>
        <dbReference type="SMART" id="SM00893"/>
    </source>
</evidence>
<dbReference type="Gene3D" id="3.40.50.620">
    <property type="entry name" value="HUPs"/>
    <property type="match status" value="1"/>
</dbReference>
<dbReference type="Pfam" id="PF00766">
    <property type="entry name" value="ETF_alpha"/>
    <property type="match status" value="1"/>
</dbReference>
<feature type="binding site" evidence="8">
    <location>
        <begin position="246"/>
        <end position="250"/>
    </location>
    <ligand>
        <name>FAD</name>
        <dbReference type="ChEBI" id="CHEBI:57692"/>
    </ligand>
</feature>
<evidence type="ECO:0000256" key="2">
    <source>
        <dbReference type="ARBA" id="ARBA00011355"/>
    </source>
</evidence>
<dbReference type="AlphaFoldDB" id="A0A0L8L2Z5"/>
<dbReference type="PANTHER" id="PTHR43153:SF1">
    <property type="entry name" value="ELECTRON TRANSFER FLAVOPROTEIN SUBUNIT ALPHA, MITOCHONDRIAL"/>
    <property type="match status" value="1"/>
</dbReference>
<feature type="binding site" evidence="8">
    <location>
        <begin position="232"/>
        <end position="233"/>
    </location>
    <ligand>
        <name>FAD</name>
        <dbReference type="ChEBI" id="CHEBI:57692"/>
    </ligand>
</feature>
<dbReference type="EMBL" id="LGUS01000183">
    <property type="protein sequence ID" value="KOG32490.1"/>
    <property type="molecule type" value="Genomic_DNA"/>
</dbReference>
<evidence type="ECO:0000256" key="7">
    <source>
        <dbReference type="ARBA" id="ARBA00025649"/>
    </source>
</evidence>
<keyword evidence="11" id="KW-1185">Reference proteome</keyword>
<evidence type="ECO:0000256" key="8">
    <source>
        <dbReference type="PIRSR" id="PIRSR000089-1"/>
    </source>
</evidence>
<dbReference type="SUPFAM" id="SSF52467">
    <property type="entry name" value="DHS-like NAD/FAD-binding domain"/>
    <property type="match status" value="1"/>
</dbReference>
<dbReference type="InterPro" id="IPR018206">
    <property type="entry name" value="ETF_asu_C_CS"/>
</dbReference>
<evidence type="ECO:0000256" key="5">
    <source>
        <dbReference type="ARBA" id="ARBA00022827"/>
    </source>
</evidence>
<dbReference type="Gene3D" id="3.40.50.1220">
    <property type="entry name" value="TPP-binding domain"/>
    <property type="match status" value="1"/>
</dbReference>
<keyword evidence="6" id="KW-0249">Electron transport</keyword>
<dbReference type="InterPro" id="IPR014731">
    <property type="entry name" value="ETF_asu_C"/>
</dbReference>
<comment type="similarity">
    <text evidence="1">Belongs to the ETF alpha-subunit/FixB family.</text>
</comment>
<proteinExistence type="inferred from homology"/>
<evidence type="ECO:0000256" key="6">
    <source>
        <dbReference type="ARBA" id="ARBA00022982"/>
    </source>
</evidence>
<organism evidence="10 11">
    <name type="scientific">Streptomyces resistomycificus</name>
    <dbReference type="NCBI Taxonomy" id="67356"/>
    <lineage>
        <taxon>Bacteria</taxon>
        <taxon>Bacillati</taxon>
        <taxon>Actinomycetota</taxon>
        <taxon>Actinomycetes</taxon>
        <taxon>Kitasatosporales</taxon>
        <taxon>Streptomycetaceae</taxon>
        <taxon>Streptomyces</taxon>
        <taxon>Streptomyces aurantiacus group</taxon>
    </lineage>
</organism>
<dbReference type="STRING" id="67356.AQJ84_01800"/>
<evidence type="ECO:0000313" key="10">
    <source>
        <dbReference type="EMBL" id="KOG32490.1"/>
    </source>
</evidence>